<dbReference type="SUPFAM" id="SSF51905">
    <property type="entry name" value="FAD/NAD(P)-binding domain"/>
    <property type="match status" value="1"/>
</dbReference>
<dbReference type="Proteomes" id="UP000730481">
    <property type="component" value="Unassembled WGS sequence"/>
</dbReference>
<protein>
    <submittedName>
        <fullName evidence="2">Sarcosine oxidase</fullName>
    </submittedName>
</protein>
<name>A0A9P5A456_9HYPO</name>
<dbReference type="PANTHER" id="PTHR13847:SF193">
    <property type="entry name" value="PYRUVATE DEHYDROGENASE PHOSPHATASE REGULATORY SUBUNIT, MITOCHONDRIAL"/>
    <property type="match status" value="1"/>
</dbReference>
<accession>A0A9P5A456</accession>
<dbReference type="EMBL" id="PVQB02001255">
    <property type="protein sequence ID" value="KAF4331995.1"/>
    <property type="molecule type" value="Genomic_DNA"/>
</dbReference>
<evidence type="ECO:0000259" key="1">
    <source>
        <dbReference type="Pfam" id="PF01266"/>
    </source>
</evidence>
<reference evidence="2" key="2">
    <citation type="submission" date="2020-02" db="EMBL/GenBank/DDBJ databases">
        <title>Identification and distribution of gene clusters putatively required for synthesis of sphingolipid metabolism inhibitors in phylogenetically diverse species of the filamentous fungus Fusarium.</title>
        <authorList>
            <person name="Kim H.-S."/>
            <person name="Busman M."/>
            <person name="Brown D.W."/>
            <person name="Divon H."/>
            <person name="Uhlig S."/>
            <person name="Proctor R.H."/>
        </authorList>
    </citation>
    <scope>NUCLEOTIDE SEQUENCE</scope>
    <source>
        <strain evidence="2">NRRL 25174</strain>
    </source>
</reference>
<dbReference type="Pfam" id="PF01266">
    <property type="entry name" value="DAO"/>
    <property type="match status" value="1"/>
</dbReference>
<proteinExistence type="predicted"/>
<gene>
    <name evidence="2" type="ORF">FBEOM_14223</name>
</gene>
<comment type="caution">
    <text evidence="2">The sequence shown here is derived from an EMBL/GenBank/DDBJ whole genome shotgun (WGS) entry which is preliminary data.</text>
</comment>
<evidence type="ECO:0000313" key="3">
    <source>
        <dbReference type="Proteomes" id="UP000730481"/>
    </source>
</evidence>
<feature type="domain" description="FAD dependent oxidoreductase" evidence="1">
    <location>
        <begin position="8"/>
        <end position="354"/>
    </location>
</feature>
<dbReference type="InterPro" id="IPR006076">
    <property type="entry name" value="FAD-dep_OxRdtase"/>
</dbReference>
<dbReference type="SUPFAM" id="SSF54373">
    <property type="entry name" value="FAD-linked reductases, C-terminal domain"/>
    <property type="match status" value="1"/>
</dbReference>
<dbReference type="GO" id="GO:0005739">
    <property type="term" value="C:mitochondrion"/>
    <property type="evidence" value="ECO:0007669"/>
    <property type="project" value="TreeGrafter"/>
</dbReference>
<dbReference type="OrthoDB" id="498204at2759"/>
<dbReference type="Gene3D" id="3.50.50.60">
    <property type="entry name" value="FAD/NAD(P)-binding domain"/>
    <property type="match status" value="1"/>
</dbReference>
<sequence>MSKQTESVTIAGAGIVGSALAYFLSSQSSTPRSITLVDRSFTSLLGSTGIAPGFVGQFNESEILTKLAINTVSEYVKIPGGFDRVGGLEIAFQDAGIQRLKARCEDAKKLGLDARMLSIKEAHALAPELVNEDGEGEAVFFDKDGTANAVRIATWYQEEARKLGVNLVEADVKQLTISDGRVTGIDIVERETSRHLTADKVILTTGIWAQGLSSDLPFPVPVIPVGHPYMHAQPHDPLPHKIPFVRWPEHHVYARDHGTNFGIGSYDHAPIGYKPDTTAKGEWVDWFKQPLDFATGLLPPATAAEFKHGNSFNGVFSMTPDNMPLAGKVESMDGLYMAVAVWVTHAAGTAKFLTRVIDGETVDEKTKEALHPERFRGEDFAVLEEKSLTGYNSIYKTVKSGPA</sequence>
<evidence type="ECO:0000313" key="2">
    <source>
        <dbReference type="EMBL" id="KAF4331995.1"/>
    </source>
</evidence>
<keyword evidence="3" id="KW-1185">Reference proteome</keyword>
<organism evidence="2 3">
    <name type="scientific">Fusarium beomiforme</name>
    <dbReference type="NCBI Taxonomy" id="44412"/>
    <lineage>
        <taxon>Eukaryota</taxon>
        <taxon>Fungi</taxon>
        <taxon>Dikarya</taxon>
        <taxon>Ascomycota</taxon>
        <taxon>Pezizomycotina</taxon>
        <taxon>Sordariomycetes</taxon>
        <taxon>Hypocreomycetidae</taxon>
        <taxon>Hypocreales</taxon>
        <taxon>Nectriaceae</taxon>
        <taxon>Fusarium</taxon>
        <taxon>Fusarium burgessii species complex</taxon>
    </lineage>
</organism>
<reference evidence="2" key="1">
    <citation type="journal article" date="2017" name="Mycologia">
        <title>Fusarium algeriense, sp. nov., a novel toxigenic crown rot pathogen of durum wheat from Algeria is nested in the Fusarium burgessii species complex.</title>
        <authorList>
            <person name="Laraba I."/>
            <person name="Keddad A."/>
            <person name="Boureghda H."/>
            <person name="Abdallah N."/>
            <person name="Vaughan M.M."/>
            <person name="Proctor R.H."/>
            <person name="Busman M."/>
            <person name="O'Donnell K."/>
        </authorList>
    </citation>
    <scope>NUCLEOTIDE SEQUENCE</scope>
    <source>
        <strain evidence="2">NRRL 25174</strain>
    </source>
</reference>
<dbReference type="InterPro" id="IPR036188">
    <property type="entry name" value="FAD/NAD-bd_sf"/>
</dbReference>
<dbReference type="Gene3D" id="3.30.9.10">
    <property type="entry name" value="D-Amino Acid Oxidase, subunit A, domain 2"/>
    <property type="match status" value="1"/>
</dbReference>
<dbReference type="PANTHER" id="PTHR13847">
    <property type="entry name" value="SARCOSINE DEHYDROGENASE-RELATED"/>
    <property type="match status" value="1"/>
</dbReference>
<dbReference type="AlphaFoldDB" id="A0A9P5A456"/>